<dbReference type="Proteomes" id="UP001595758">
    <property type="component" value="Unassembled WGS sequence"/>
</dbReference>
<sequence length="336" mass="38261">MSDNQHSYNLLKVQTNSRFFVAICKRVSNKHSFVCFGVEMNGEDVILGAYGKTIDFEGSGINPDASNSIGAFFRDCLLFVKPGNKYTLANENIEPQWKYRFSYKAHPSNYEQYLKNIDYLDKLSSSRTDNFLLSAFVPVSEVSGNGEVVMAWRNFEDPPGTGTDFSQDYKVHYDFGFDNNCRHSAIALTKKSTGLQDLGPGVSEKFFKKMPLPGYLFGGAISGEQARPILILPFSPALLLNLDAEKRKVAVKLYNRLEEMILIAGKNPVTDRKFLAIRDLYEKITQDNEINMPAVIADCFEKNKILISTHRRFHWWQKTKTEKMFNELMPPETPNL</sequence>
<proteinExistence type="predicted"/>
<dbReference type="RefSeq" id="WP_382340191.1">
    <property type="nucleotide sequence ID" value="NZ_JBHSAB010000001.1"/>
</dbReference>
<comment type="caution">
    <text evidence="1">The sequence shown here is derived from an EMBL/GenBank/DDBJ whole genome shotgun (WGS) entry which is preliminary data.</text>
</comment>
<gene>
    <name evidence="1" type="ORF">ACFORL_00945</name>
</gene>
<reference evidence="2" key="1">
    <citation type="journal article" date="2019" name="Int. J. Syst. Evol. Microbiol.">
        <title>The Global Catalogue of Microorganisms (GCM) 10K type strain sequencing project: providing services to taxonomists for standard genome sequencing and annotation.</title>
        <authorList>
            <consortium name="The Broad Institute Genomics Platform"/>
            <consortium name="The Broad Institute Genome Sequencing Center for Infectious Disease"/>
            <person name="Wu L."/>
            <person name="Ma J."/>
        </authorList>
    </citation>
    <scope>NUCLEOTIDE SEQUENCE [LARGE SCALE GENOMIC DNA]</scope>
    <source>
        <strain evidence="2">CCUG 59858</strain>
    </source>
</reference>
<dbReference type="EMBL" id="JBHSAB010000001">
    <property type="protein sequence ID" value="MFC3907645.1"/>
    <property type="molecule type" value="Genomic_DNA"/>
</dbReference>
<evidence type="ECO:0000313" key="2">
    <source>
        <dbReference type="Proteomes" id="UP001595758"/>
    </source>
</evidence>
<evidence type="ECO:0000313" key="1">
    <source>
        <dbReference type="EMBL" id="MFC3907645.1"/>
    </source>
</evidence>
<name>A0ABV8CBF5_9GAMM</name>
<organism evidence="1 2">
    <name type="scientific">Legionella dresdenensis</name>
    <dbReference type="NCBI Taxonomy" id="450200"/>
    <lineage>
        <taxon>Bacteria</taxon>
        <taxon>Pseudomonadati</taxon>
        <taxon>Pseudomonadota</taxon>
        <taxon>Gammaproteobacteria</taxon>
        <taxon>Legionellales</taxon>
        <taxon>Legionellaceae</taxon>
        <taxon>Legionella</taxon>
    </lineage>
</organism>
<keyword evidence="2" id="KW-1185">Reference proteome</keyword>
<accession>A0ABV8CBF5</accession>
<protein>
    <submittedName>
        <fullName evidence="1">Uncharacterized protein</fullName>
    </submittedName>
</protein>